<comment type="caution">
    <text evidence="1">The sequence shown here is derived from an EMBL/GenBank/DDBJ whole genome shotgun (WGS) entry which is preliminary data.</text>
</comment>
<keyword evidence="1" id="KW-0808">Transferase</keyword>
<accession>A0A6N9TYA9</accession>
<dbReference type="PANTHER" id="PTHR42998">
    <property type="entry name" value="TYPE I RESTRICTION ENZYME HINDVIIP M PROTEIN-RELATED"/>
    <property type="match status" value="1"/>
</dbReference>
<gene>
    <name evidence="1" type="ORF">G3I29_03390</name>
</gene>
<keyword evidence="1" id="KW-0489">Methyltransferase</keyword>
<feature type="non-terminal residue" evidence="1">
    <location>
        <position position="206"/>
    </location>
</feature>
<dbReference type="Proteomes" id="UP000471293">
    <property type="component" value="Unassembled WGS sequence"/>
</dbReference>
<evidence type="ECO:0000313" key="1">
    <source>
        <dbReference type="EMBL" id="NEA14596.1"/>
    </source>
</evidence>
<sequence>MPENSTEVTAAGIARLAGVGRAAVSNWRRRHPDFPRPVGGTDTSPSFALPEIEQWLRDQGKLAEVPLRERVWQQVAGHPAGAVTALIHAGCALLVVRDRPTAWLEITAVSDARMAEVLPAALDEVLTARLGPGRPVHTPAGPELLPSVPLLRGTAELAAETGARKAFEFLFIRRLDANPRQYTPTPPDLAALMAALAEPDAPRPGA</sequence>
<name>A0A6N9TYA9_STRHA</name>
<dbReference type="AlphaFoldDB" id="A0A6N9TYA9"/>
<dbReference type="GO" id="GO:0008168">
    <property type="term" value="F:methyltransferase activity"/>
    <property type="evidence" value="ECO:0007669"/>
    <property type="project" value="UniProtKB-KW"/>
</dbReference>
<dbReference type="PANTHER" id="PTHR42998:SF1">
    <property type="entry name" value="TYPE I RESTRICTION ENZYME HINDI METHYLASE SUBUNIT"/>
    <property type="match status" value="1"/>
</dbReference>
<protein>
    <submittedName>
        <fullName evidence="1">SAM-dependent methyltransferase</fullName>
    </submittedName>
</protein>
<proteinExistence type="predicted"/>
<dbReference type="InterPro" id="IPR052916">
    <property type="entry name" value="Type-I_RE_MTase_Subunit"/>
</dbReference>
<evidence type="ECO:0000313" key="2">
    <source>
        <dbReference type="Proteomes" id="UP000471293"/>
    </source>
</evidence>
<reference evidence="1 2" key="1">
    <citation type="submission" date="2020-01" db="EMBL/GenBank/DDBJ databases">
        <title>Insect and environment-associated Actinomycetes.</title>
        <authorList>
            <person name="Currrie C."/>
            <person name="Chevrette M."/>
            <person name="Carlson C."/>
            <person name="Stubbendieck R."/>
            <person name="Wendt-Pienkowski E."/>
        </authorList>
    </citation>
    <scope>NUCLEOTIDE SEQUENCE [LARGE SCALE GENOMIC DNA]</scope>
    <source>
        <strain evidence="1 2">SID11342</strain>
    </source>
</reference>
<dbReference type="GO" id="GO:0032259">
    <property type="term" value="P:methylation"/>
    <property type="evidence" value="ECO:0007669"/>
    <property type="project" value="UniProtKB-KW"/>
</dbReference>
<dbReference type="EMBL" id="JAAGLQ010000069">
    <property type="protein sequence ID" value="NEA14596.1"/>
    <property type="molecule type" value="Genomic_DNA"/>
</dbReference>
<organism evidence="1 2">
    <name type="scientific">Streptomyces halstedii</name>
    <dbReference type="NCBI Taxonomy" id="1944"/>
    <lineage>
        <taxon>Bacteria</taxon>
        <taxon>Bacillati</taxon>
        <taxon>Actinomycetota</taxon>
        <taxon>Actinomycetes</taxon>
        <taxon>Kitasatosporales</taxon>
        <taxon>Streptomycetaceae</taxon>
        <taxon>Streptomyces</taxon>
    </lineage>
</organism>